<dbReference type="EMBL" id="GDIQ01021603">
    <property type="protein sequence ID" value="JAN73134.1"/>
    <property type="molecule type" value="Transcribed_RNA"/>
</dbReference>
<dbReference type="AlphaFoldDB" id="A0A0P6II50"/>
<accession>A0A0P6II50</accession>
<sequence length="62" mass="7603">MFLRGILLRNYLLDLELAKFMRKSDMTLPFPNSFTDEKKEWMHRLFLLVFYIVTFLHQGIYT</sequence>
<evidence type="ECO:0000313" key="1">
    <source>
        <dbReference type="EMBL" id="JAN73134.1"/>
    </source>
</evidence>
<protein>
    <submittedName>
        <fullName evidence="1">Uncharacterized protein</fullName>
    </submittedName>
</protein>
<name>A0A0P6II50_9CRUS</name>
<reference evidence="1" key="1">
    <citation type="submission" date="2015-10" db="EMBL/GenBank/DDBJ databases">
        <title>EvidentialGene: Evidence-directed Construction of Complete mRNA Transcriptomes without Genomes.</title>
        <authorList>
            <person name="Gilbert D.G."/>
        </authorList>
    </citation>
    <scope>NUCLEOTIDE SEQUENCE</scope>
</reference>
<proteinExistence type="predicted"/>
<organism evidence="1">
    <name type="scientific">Daphnia magna</name>
    <dbReference type="NCBI Taxonomy" id="35525"/>
    <lineage>
        <taxon>Eukaryota</taxon>
        <taxon>Metazoa</taxon>
        <taxon>Ecdysozoa</taxon>
        <taxon>Arthropoda</taxon>
        <taxon>Crustacea</taxon>
        <taxon>Branchiopoda</taxon>
        <taxon>Diplostraca</taxon>
        <taxon>Cladocera</taxon>
        <taxon>Anomopoda</taxon>
        <taxon>Daphniidae</taxon>
        <taxon>Daphnia</taxon>
    </lineage>
</organism>